<proteinExistence type="predicted"/>
<dbReference type="GO" id="GO:0004672">
    <property type="term" value="F:protein kinase activity"/>
    <property type="evidence" value="ECO:0007669"/>
    <property type="project" value="InterPro"/>
</dbReference>
<dbReference type="AlphaFoldDB" id="A0A2I0X3W1"/>
<protein>
    <submittedName>
        <fullName evidence="1">Putative serine/threonine-protein kinase</fullName>
    </submittedName>
</protein>
<evidence type="ECO:0000313" key="2">
    <source>
        <dbReference type="Proteomes" id="UP000233837"/>
    </source>
</evidence>
<keyword evidence="1" id="KW-0808">Transferase</keyword>
<accession>A0A2I0X3W1</accession>
<dbReference type="PANTHER" id="PTHR45863:SF47">
    <property type="entry name" value="SERINE_THREONINE-PROTEIN KINASE BSK3"/>
    <property type="match status" value="1"/>
</dbReference>
<dbReference type="GO" id="GO:0012505">
    <property type="term" value="C:endomembrane system"/>
    <property type="evidence" value="ECO:0007669"/>
    <property type="project" value="UniProtKB-SubCell"/>
</dbReference>
<dbReference type="Proteomes" id="UP000233837">
    <property type="component" value="Unassembled WGS sequence"/>
</dbReference>
<keyword evidence="2" id="KW-1185">Reference proteome</keyword>
<dbReference type="GO" id="GO:0009742">
    <property type="term" value="P:brassinosteroid mediated signaling pathway"/>
    <property type="evidence" value="ECO:0007669"/>
    <property type="project" value="InterPro"/>
</dbReference>
<reference evidence="1 2" key="1">
    <citation type="journal article" date="2016" name="Sci. Rep.">
        <title>The Dendrobium catenatum Lindl. genome sequence provides insights into polysaccharide synthase, floral development and adaptive evolution.</title>
        <authorList>
            <person name="Zhang G.Q."/>
            <person name="Xu Q."/>
            <person name="Bian C."/>
            <person name="Tsai W.C."/>
            <person name="Yeh C.M."/>
            <person name="Liu K.W."/>
            <person name="Yoshida K."/>
            <person name="Zhang L.S."/>
            <person name="Chang S.B."/>
            <person name="Chen F."/>
            <person name="Shi Y."/>
            <person name="Su Y.Y."/>
            <person name="Zhang Y.Q."/>
            <person name="Chen L.J."/>
            <person name="Yin Y."/>
            <person name="Lin M."/>
            <person name="Huang H."/>
            <person name="Deng H."/>
            <person name="Wang Z.W."/>
            <person name="Zhu S.L."/>
            <person name="Zhao X."/>
            <person name="Deng C."/>
            <person name="Niu S.C."/>
            <person name="Huang J."/>
            <person name="Wang M."/>
            <person name="Liu G.H."/>
            <person name="Yang H.J."/>
            <person name="Xiao X.J."/>
            <person name="Hsiao Y.Y."/>
            <person name="Wu W.L."/>
            <person name="Chen Y.Y."/>
            <person name="Mitsuda N."/>
            <person name="Ohme-Takagi M."/>
            <person name="Luo Y.B."/>
            <person name="Van de Peer Y."/>
            <person name="Liu Z.J."/>
        </authorList>
    </citation>
    <scope>NUCLEOTIDE SEQUENCE [LARGE SCALE GENOMIC DNA]</scope>
    <source>
        <tissue evidence="1">The whole plant</tissue>
    </source>
</reference>
<dbReference type="GO" id="GO:0005524">
    <property type="term" value="F:ATP binding"/>
    <property type="evidence" value="ECO:0007669"/>
    <property type="project" value="UniProtKB-KW"/>
</dbReference>
<evidence type="ECO:0000313" key="1">
    <source>
        <dbReference type="EMBL" id="PKU82592.1"/>
    </source>
</evidence>
<sequence length="174" mass="19614">MERKGERERGSCEGEFVRGFTKVAPTRVPSHLLQPSSLVLGGSRESTSTNDQGCCVFKEVELDAEVSMVELGMLGEAQPMKWPMRLRVVLYLAEALEYCTSKGRALYHDLNAYRVLFDDQGGEALTRLTFTNQAWRSAKRFSHPPGDGNVPFHFSPSWRRQSTLEDMDVEESPP</sequence>
<organism evidence="1 2">
    <name type="scientific">Dendrobium catenatum</name>
    <dbReference type="NCBI Taxonomy" id="906689"/>
    <lineage>
        <taxon>Eukaryota</taxon>
        <taxon>Viridiplantae</taxon>
        <taxon>Streptophyta</taxon>
        <taxon>Embryophyta</taxon>
        <taxon>Tracheophyta</taxon>
        <taxon>Spermatophyta</taxon>
        <taxon>Magnoliopsida</taxon>
        <taxon>Liliopsida</taxon>
        <taxon>Asparagales</taxon>
        <taxon>Orchidaceae</taxon>
        <taxon>Epidendroideae</taxon>
        <taxon>Malaxideae</taxon>
        <taxon>Dendrobiinae</taxon>
        <taxon>Dendrobium</taxon>
    </lineage>
</organism>
<keyword evidence="1" id="KW-0418">Kinase</keyword>
<dbReference type="InterPro" id="IPR045845">
    <property type="entry name" value="BSK"/>
</dbReference>
<dbReference type="PANTHER" id="PTHR45863">
    <property type="entry name" value="SERINE/THREONINE-PROTEIN KINASE BSK5"/>
    <property type="match status" value="1"/>
</dbReference>
<gene>
    <name evidence="1" type="ORF">MA16_Dca017525</name>
</gene>
<dbReference type="EMBL" id="KZ502182">
    <property type="protein sequence ID" value="PKU82592.1"/>
    <property type="molecule type" value="Genomic_DNA"/>
</dbReference>
<dbReference type="STRING" id="906689.A0A2I0X3W1"/>
<name>A0A2I0X3W1_9ASPA</name>
<reference evidence="1 2" key="2">
    <citation type="journal article" date="2017" name="Nature">
        <title>The Apostasia genome and the evolution of orchids.</title>
        <authorList>
            <person name="Zhang G.Q."/>
            <person name="Liu K.W."/>
            <person name="Li Z."/>
            <person name="Lohaus R."/>
            <person name="Hsiao Y.Y."/>
            <person name="Niu S.C."/>
            <person name="Wang J.Y."/>
            <person name="Lin Y.C."/>
            <person name="Xu Q."/>
            <person name="Chen L.J."/>
            <person name="Yoshida K."/>
            <person name="Fujiwara S."/>
            <person name="Wang Z.W."/>
            <person name="Zhang Y.Q."/>
            <person name="Mitsuda N."/>
            <person name="Wang M."/>
            <person name="Liu G.H."/>
            <person name="Pecoraro L."/>
            <person name="Huang H.X."/>
            <person name="Xiao X.J."/>
            <person name="Lin M."/>
            <person name="Wu X.Y."/>
            <person name="Wu W.L."/>
            <person name="Chen Y.Y."/>
            <person name="Chang S.B."/>
            <person name="Sakamoto S."/>
            <person name="Ohme-Takagi M."/>
            <person name="Yagi M."/>
            <person name="Zeng S.J."/>
            <person name="Shen C.Y."/>
            <person name="Yeh C.M."/>
            <person name="Luo Y.B."/>
            <person name="Tsai W.C."/>
            <person name="Van de Peer Y."/>
            <person name="Liu Z.J."/>
        </authorList>
    </citation>
    <scope>NUCLEOTIDE SEQUENCE [LARGE SCALE GENOMIC DNA]</scope>
    <source>
        <tissue evidence="1">The whole plant</tissue>
    </source>
</reference>